<comment type="caution">
    <text evidence="2">The sequence shown here is derived from an EMBL/GenBank/DDBJ whole genome shotgun (WGS) entry which is preliminary data.</text>
</comment>
<evidence type="ECO:0000256" key="1">
    <source>
        <dbReference type="SAM" id="MobiDB-lite"/>
    </source>
</evidence>
<name>A0ABS7DMA5_9FIRM</name>
<evidence type="ECO:0000313" key="2">
    <source>
        <dbReference type="EMBL" id="MBW7572443.1"/>
    </source>
</evidence>
<dbReference type="RefSeq" id="WP_219964848.1">
    <property type="nucleotide sequence ID" value="NZ_JAGFNZ010000002.1"/>
</dbReference>
<sequence length="177" mass="20639">MSRKGIANKISKYDTDIIPRLSDIKEWIAEGDSVRDICHKLSISPDSWYRYCKDHEALSELVNMGKCLLNQDVEKSLFKLCTGYEFEELKTIVEEDRNGKKHTKLEKTKRHQPPSAQAISFFLRNRCPEEWSDKKQLILDTAQNEQARKELFLQMLSDEQPPEIAETSEDDENLECD</sequence>
<dbReference type="Proteomes" id="UP000719942">
    <property type="component" value="Unassembled WGS sequence"/>
</dbReference>
<evidence type="ECO:0008006" key="4">
    <source>
        <dbReference type="Google" id="ProtNLM"/>
    </source>
</evidence>
<gene>
    <name evidence="2" type="ORF">J5W02_06410</name>
</gene>
<feature type="compositionally biased region" description="Acidic residues" evidence="1">
    <location>
        <begin position="166"/>
        <end position="177"/>
    </location>
</feature>
<proteinExistence type="predicted"/>
<dbReference type="EMBL" id="JAGFNZ010000002">
    <property type="protein sequence ID" value="MBW7572443.1"/>
    <property type="molecule type" value="Genomic_DNA"/>
</dbReference>
<accession>A0ABS7DMA5</accession>
<feature type="region of interest" description="Disordered" evidence="1">
    <location>
        <begin position="152"/>
        <end position="177"/>
    </location>
</feature>
<reference evidence="2 3" key="1">
    <citation type="submission" date="2021-03" db="EMBL/GenBank/DDBJ databases">
        <title>Caproiciproducens sp. nov. isolated from feces of cow.</title>
        <authorList>
            <person name="Choi J.-Y."/>
        </authorList>
    </citation>
    <scope>NUCLEOTIDE SEQUENCE [LARGE SCALE GENOMIC DNA]</scope>
    <source>
        <strain evidence="2 3">AGMB10547</strain>
    </source>
</reference>
<protein>
    <recommendedName>
        <fullName evidence="4">Transposase</fullName>
    </recommendedName>
</protein>
<organism evidence="2 3">
    <name type="scientific">Caproiciproducens faecalis</name>
    <dbReference type="NCBI Taxonomy" id="2820301"/>
    <lineage>
        <taxon>Bacteria</taxon>
        <taxon>Bacillati</taxon>
        <taxon>Bacillota</taxon>
        <taxon>Clostridia</taxon>
        <taxon>Eubacteriales</taxon>
        <taxon>Acutalibacteraceae</taxon>
        <taxon>Caproiciproducens</taxon>
    </lineage>
</organism>
<evidence type="ECO:0000313" key="3">
    <source>
        <dbReference type="Proteomes" id="UP000719942"/>
    </source>
</evidence>
<keyword evidence="3" id="KW-1185">Reference proteome</keyword>